<feature type="transmembrane region" description="Helical" evidence="2">
    <location>
        <begin position="216"/>
        <end position="232"/>
    </location>
</feature>
<feature type="transmembrane region" description="Helical" evidence="2">
    <location>
        <begin position="61"/>
        <end position="83"/>
    </location>
</feature>
<comment type="caution">
    <text evidence="3">The sequence shown here is derived from an EMBL/GenBank/DDBJ whole genome shotgun (WGS) entry which is preliminary data.</text>
</comment>
<organism evidence="3">
    <name type="scientific">Schlesneria paludicola</name>
    <dbReference type="NCBI Taxonomy" id="360056"/>
    <lineage>
        <taxon>Bacteria</taxon>
        <taxon>Pseudomonadati</taxon>
        <taxon>Planctomycetota</taxon>
        <taxon>Planctomycetia</taxon>
        <taxon>Planctomycetales</taxon>
        <taxon>Planctomycetaceae</taxon>
        <taxon>Schlesneria</taxon>
    </lineage>
</organism>
<dbReference type="EMBL" id="DSOK01000115">
    <property type="protein sequence ID" value="HEN14546.1"/>
    <property type="molecule type" value="Genomic_DNA"/>
</dbReference>
<accession>A0A7C2JX38</accession>
<reference evidence="3" key="1">
    <citation type="journal article" date="2020" name="mSystems">
        <title>Genome- and Community-Level Interaction Insights into Carbon Utilization and Element Cycling Functions of Hydrothermarchaeota in Hydrothermal Sediment.</title>
        <authorList>
            <person name="Zhou Z."/>
            <person name="Liu Y."/>
            <person name="Xu W."/>
            <person name="Pan J."/>
            <person name="Luo Z.H."/>
            <person name="Li M."/>
        </authorList>
    </citation>
    <scope>NUCLEOTIDE SEQUENCE [LARGE SCALE GENOMIC DNA]</scope>
    <source>
        <strain evidence="3">SpSt-339</strain>
    </source>
</reference>
<evidence type="ECO:0000256" key="1">
    <source>
        <dbReference type="SAM" id="MobiDB-lite"/>
    </source>
</evidence>
<protein>
    <recommendedName>
        <fullName evidence="4">DUF2029 domain-containing protein</fullName>
    </recommendedName>
</protein>
<feature type="transmembrane region" description="Helical" evidence="2">
    <location>
        <begin position="268"/>
        <end position="288"/>
    </location>
</feature>
<feature type="transmembrane region" description="Helical" evidence="2">
    <location>
        <begin position="35"/>
        <end position="55"/>
    </location>
</feature>
<feature type="transmembrane region" description="Helical" evidence="2">
    <location>
        <begin position="239"/>
        <end position="262"/>
    </location>
</feature>
<proteinExistence type="predicted"/>
<gene>
    <name evidence="3" type="ORF">ENQ76_03650</name>
</gene>
<keyword evidence="2" id="KW-1133">Transmembrane helix</keyword>
<evidence type="ECO:0008006" key="4">
    <source>
        <dbReference type="Google" id="ProtNLM"/>
    </source>
</evidence>
<dbReference type="AlphaFoldDB" id="A0A7C2JX38"/>
<feature type="transmembrane region" description="Helical" evidence="2">
    <location>
        <begin position="329"/>
        <end position="347"/>
    </location>
</feature>
<feature type="transmembrane region" description="Helical" evidence="2">
    <location>
        <begin position="367"/>
        <end position="389"/>
    </location>
</feature>
<feature type="transmembrane region" description="Helical" evidence="2">
    <location>
        <begin position="12"/>
        <end position="28"/>
    </location>
</feature>
<keyword evidence="2" id="KW-0812">Transmembrane</keyword>
<feature type="region of interest" description="Disordered" evidence="1">
    <location>
        <begin position="415"/>
        <end position="435"/>
    </location>
</feature>
<keyword evidence="2" id="KW-0472">Membrane</keyword>
<evidence type="ECO:0000313" key="3">
    <source>
        <dbReference type="EMBL" id="HEN14546.1"/>
    </source>
</evidence>
<sequence length="435" mass="48004">MLLGYEVNGATWFYLSLLLILAVFYRFNRFWSLRNFDLAILLSLSPGLLLIRAAAPESPVGYLWLFAVTGVLWVRLLFDALFVRRPRLQQNLNPAGLAFLLCSALAFQTTKIVMEEPHEVTVNTVRQADDLLNRSDVEDLGPAAGPAGRLLATTVVPLSGGVEAAAARCLAVLCHLAVMFGLVLIGRWHFSDTNIGLAMATLYLLLPCTSYDASRVTHVLPGALILWAVVAYRRPLWSGLLLGLACGTMFFAVFLLPIWMSFYWKRGAWRFAAALGTVACVLLASLALTSADSHSFTRQILGSIDWTALKFDAGYGVGLWSLYDPAYRIPVFTTFLVVLTTLTIWPLEKNLEHLLAHSASTVVATQFWYPHEGGIYVLWYLPVVLVVAFRPRLAHLRPGDVEPAATQTVPAPVLLSPSRSLVPDGPQRPNLWKTP</sequence>
<evidence type="ECO:0000256" key="2">
    <source>
        <dbReference type="SAM" id="Phobius"/>
    </source>
</evidence>
<name>A0A7C2JX38_9PLAN</name>
<feature type="transmembrane region" description="Helical" evidence="2">
    <location>
        <begin position="165"/>
        <end position="186"/>
    </location>
</feature>